<feature type="chain" id="PRO_5003631192" evidence="9">
    <location>
        <begin position="20"/>
        <end position="651"/>
    </location>
</feature>
<organism evidence="11 12">
    <name type="scientific">Fibrella aestuarina BUZ 2</name>
    <dbReference type="NCBI Taxonomy" id="1166018"/>
    <lineage>
        <taxon>Bacteria</taxon>
        <taxon>Pseudomonadati</taxon>
        <taxon>Bacteroidota</taxon>
        <taxon>Cytophagia</taxon>
        <taxon>Cytophagales</taxon>
        <taxon>Spirosomataceae</taxon>
        <taxon>Fibrella</taxon>
    </lineage>
</organism>
<evidence type="ECO:0000313" key="11">
    <source>
        <dbReference type="EMBL" id="CCG99923.1"/>
    </source>
</evidence>
<keyword evidence="6 8" id="KW-0472">Membrane</keyword>
<evidence type="ECO:0000313" key="12">
    <source>
        <dbReference type="Proteomes" id="UP000011058"/>
    </source>
</evidence>
<keyword evidence="11" id="KW-0675">Receptor</keyword>
<dbReference type="HOGENOM" id="CLU_026226_0_0_10"/>
<dbReference type="PATRIC" id="fig|1166018.3.peg.3655"/>
<gene>
    <name evidence="11" type="primary">btuB</name>
    <name evidence="11" type="ORF">FAES_1914</name>
</gene>
<dbReference type="PANTHER" id="PTHR30069:SF29">
    <property type="entry name" value="HEMOGLOBIN AND HEMOGLOBIN-HAPTOGLOBIN-BINDING PROTEIN 1-RELATED"/>
    <property type="match status" value="1"/>
</dbReference>
<sequence length="651" mass="72778">MFRWLTTWAWLVVSLAATAQDTTSVRQLRPVMVRGVSPERFMAGLKVQRADSALVDAYRYQSLAELLALQAPVQFKNYGPGQLTTVGLRGTSANHTAVLWNGININVPSLGQTDFSTIPVAGFDQLSIQYGSAASCVGSDAVGGSILLNTTPAWQQRGLTASIGHRQSAWGSYQTQAGARYANRWANGWQLSGKTHLYSGFLAYKPAYTERNGYLVEPLQTGQRGLIQDLFLRDSRNRQWSLNLWFTDTKLTVSPSDPVGRETTQSGAYRALLNYSFGEAKAGRFLSGHTLLRLGYIRDLLDYGRGAGFETNPSRTRTDRLLLRAEHEIEQTMGSQHLSIRLGAEGVRYEAQVDGYVAGTLHEYRSDLYALVRYQPVARLVAAINLRQAFVTRFDPPFTPSAGLEYRLLDRRGWRLDGRANVARSYRVPTLNERYWRDLGNPNIRPERGFTQDVGLTLGRSAGNLNSSLSLSAFRNHMYDWTYWNPSRGYRVENLQEVLARGLEAQLQLATTAGVWRLGGFGQYAYTRSSQLAVYDPYAGDVIGKQLIYLPLHTASATAFAQRGQHRLTLTWQGVDRRPNTFDNSSYLPPYTLVNLLAQTGVRLGHYRGQATVQVDNLFNEFYLNVKRNVMPGRTVALTLVLLVDTNSPTQ</sequence>
<dbReference type="EMBL" id="HE796683">
    <property type="protein sequence ID" value="CCG99923.1"/>
    <property type="molecule type" value="Genomic_DNA"/>
</dbReference>
<dbReference type="Gene3D" id="2.40.170.20">
    <property type="entry name" value="TonB-dependent receptor, beta-barrel domain"/>
    <property type="match status" value="1"/>
</dbReference>
<evidence type="ECO:0000256" key="9">
    <source>
        <dbReference type="SAM" id="SignalP"/>
    </source>
</evidence>
<accession>I0K720</accession>
<evidence type="ECO:0000256" key="1">
    <source>
        <dbReference type="ARBA" id="ARBA00004571"/>
    </source>
</evidence>
<evidence type="ECO:0000256" key="7">
    <source>
        <dbReference type="ARBA" id="ARBA00023237"/>
    </source>
</evidence>
<dbReference type="PROSITE" id="PS52016">
    <property type="entry name" value="TONB_DEPENDENT_REC_3"/>
    <property type="match status" value="1"/>
</dbReference>
<dbReference type="STRING" id="1166018.FAES_1914"/>
<evidence type="ECO:0000256" key="6">
    <source>
        <dbReference type="ARBA" id="ARBA00023136"/>
    </source>
</evidence>
<protein>
    <submittedName>
        <fullName evidence="11">Vitamin B12 transporter btuB Cobalamin receptor</fullName>
    </submittedName>
</protein>
<feature type="domain" description="TonB-dependent receptor plug" evidence="10">
    <location>
        <begin position="48"/>
        <end position="144"/>
    </location>
</feature>
<proteinExistence type="inferred from homology"/>
<keyword evidence="12" id="KW-1185">Reference proteome</keyword>
<dbReference type="InterPro" id="IPR039426">
    <property type="entry name" value="TonB-dep_rcpt-like"/>
</dbReference>
<dbReference type="eggNOG" id="COG4206">
    <property type="taxonomic scope" value="Bacteria"/>
</dbReference>
<dbReference type="InterPro" id="IPR037066">
    <property type="entry name" value="Plug_dom_sf"/>
</dbReference>
<evidence type="ECO:0000256" key="8">
    <source>
        <dbReference type="PROSITE-ProRule" id="PRU01360"/>
    </source>
</evidence>
<dbReference type="GO" id="GO:0015344">
    <property type="term" value="F:siderophore uptake transmembrane transporter activity"/>
    <property type="evidence" value="ECO:0007669"/>
    <property type="project" value="TreeGrafter"/>
</dbReference>
<dbReference type="GO" id="GO:0009279">
    <property type="term" value="C:cell outer membrane"/>
    <property type="evidence" value="ECO:0007669"/>
    <property type="project" value="UniProtKB-SubCell"/>
</dbReference>
<name>I0K720_9BACT</name>
<dbReference type="GO" id="GO:0044718">
    <property type="term" value="P:siderophore transmembrane transport"/>
    <property type="evidence" value="ECO:0007669"/>
    <property type="project" value="TreeGrafter"/>
</dbReference>
<dbReference type="SUPFAM" id="SSF56935">
    <property type="entry name" value="Porins"/>
    <property type="match status" value="1"/>
</dbReference>
<dbReference type="InterPro" id="IPR012910">
    <property type="entry name" value="Plug_dom"/>
</dbReference>
<evidence type="ECO:0000259" key="10">
    <source>
        <dbReference type="Pfam" id="PF07715"/>
    </source>
</evidence>
<dbReference type="OrthoDB" id="9762903at2"/>
<feature type="signal peptide" evidence="9">
    <location>
        <begin position="1"/>
        <end position="19"/>
    </location>
</feature>
<dbReference type="RefSeq" id="WP_015331022.1">
    <property type="nucleotide sequence ID" value="NC_020054.1"/>
</dbReference>
<reference evidence="11 12" key="1">
    <citation type="journal article" date="2012" name="J. Bacteriol.">
        <title>Genome Sequence of Fibrella aestuarina BUZ 2T, a Filamentous Marine Bacterium.</title>
        <authorList>
            <person name="Filippini M."/>
            <person name="Qi W."/>
            <person name="Blom J."/>
            <person name="Goesmann A."/>
            <person name="Smits T.H."/>
            <person name="Bagheri H.C."/>
        </authorList>
    </citation>
    <scope>NUCLEOTIDE SEQUENCE [LARGE SCALE GENOMIC DNA]</scope>
    <source>
        <strain evidence="12">BUZ 2T</strain>
    </source>
</reference>
<dbReference type="InterPro" id="IPR036942">
    <property type="entry name" value="Beta-barrel_TonB_sf"/>
</dbReference>
<dbReference type="Proteomes" id="UP000011058">
    <property type="component" value="Chromosome"/>
</dbReference>
<comment type="similarity">
    <text evidence="8">Belongs to the TonB-dependent receptor family.</text>
</comment>
<evidence type="ECO:0000256" key="5">
    <source>
        <dbReference type="ARBA" id="ARBA00022729"/>
    </source>
</evidence>
<dbReference type="Pfam" id="PF07715">
    <property type="entry name" value="Plug"/>
    <property type="match status" value="1"/>
</dbReference>
<evidence type="ECO:0000256" key="3">
    <source>
        <dbReference type="ARBA" id="ARBA00022452"/>
    </source>
</evidence>
<dbReference type="PANTHER" id="PTHR30069">
    <property type="entry name" value="TONB-DEPENDENT OUTER MEMBRANE RECEPTOR"/>
    <property type="match status" value="1"/>
</dbReference>
<evidence type="ECO:0000256" key="4">
    <source>
        <dbReference type="ARBA" id="ARBA00022692"/>
    </source>
</evidence>
<comment type="subcellular location">
    <subcellularLocation>
        <location evidence="1 8">Cell outer membrane</location>
        <topology evidence="1 8">Multi-pass membrane protein</topology>
    </subcellularLocation>
</comment>
<keyword evidence="3 8" id="KW-1134">Transmembrane beta strand</keyword>
<dbReference type="KEGG" id="fae:FAES_1914"/>
<keyword evidence="4 8" id="KW-0812">Transmembrane</keyword>
<keyword evidence="7 8" id="KW-0998">Cell outer membrane</keyword>
<dbReference type="AlphaFoldDB" id="I0K720"/>
<dbReference type="Gene3D" id="2.170.130.10">
    <property type="entry name" value="TonB-dependent receptor, plug domain"/>
    <property type="match status" value="1"/>
</dbReference>
<keyword evidence="5 9" id="KW-0732">Signal</keyword>
<evidence type="ECO:0000256" key="2">
    <source>
        <dbReference type="ARBA" id="ARBA00022448"/>
    </source>
</evidence>
<keyword evidence="2 8" id="KW-0813">Transport</keyword>